<evidence type="ECO:0000256" key="1">
    <source>
        <dbReference type="ARBA" id="ARBA00003357"/>
    </source>
</evidence>
<dbReference type="GO" id="GO:0006368">
    <property type="term" value="P:transcription elongation by RNA polymerase II"/>
    <property type="evidence" value="ECO:0007669"/>
    <property type="project" value="TreeGrafter"/>
</dbReference>
<keyword evidence="9 10" id="KW-0539">Nucleus</keyword>
<sequence>MGKRKAKARKPTGPKKREPLATTFRCVFCNHETSVSVKIDKKAGVGNLSCKSCGQAFQTGINYLTQPVDVYSDWIDACDAVAKDQATVATPSMPPAVSQRSGNTSARAGLAPGEKYTAEDDGFLVEDEEDAEAEFADDE</sequence>
<evidence type="ECO:0000256" key="5">
    <source>
        <dbReference type="ARBA" id="ARBA00022771"/>
    </source>
</evidence>
<evidence type="ECO:0000313" key="12">
    <source>
        <dbReference type="EMBL" id="KAK3048911.1"/>
    </source>
</evidence>
<evidence type="ECO:0000256" key="11">
    <source>
        <dbReference type="SAM" id="MobiDB-lite"/>
    </source>
</evidence>
<evidence type="ECO:0000256" key="3">
    <source>
        <dbReference type="ARBA" id="ARBA00009730"/>
    </source>
</evidence>
<dbReference type="InterPro" id="IPR038567">
    <property type="entry name" value="T_Elf1_sf"/>
</dbReference>
<dbReference type="PANTHER" id="PTHR20934">
    <property type="entry name" value="TRANSCRIPTION ELONGATION FACTOR 1 HOMOLOG"/>
    <property type="match status" value="1"/>
</dbReference>
<evidence type="ECO:0000256" key="8">
    <source>
        <dbReference type="ARBA" id="ARBA00023163"/>
    </source>
</evidence>
<dbReference type="PANTHER" id="PTHR20934:SF0">
    <property type="entry name" value="TRANSCRIPTION ELONGATION FACTOR 1 HOMOLOG"/>
    <property type="match status" value="1"/>
</dbReference>
<organism evidence="12 13">
    <name type="scientific">Extremus antarcticus</name>
    <dbReference type="NCBI Taxonomy" id="702011"/>
    <lineage>
        <taxon>Eukaryota</taxon>
        <taxon>Fungi</taxon>
        <taxon>Dikarya</taxon>
        <taxon>Ascomycota</taxon>
        <taxon>Pezizomycotina</taxon>
        <taxon>Dothideomycetes</taxon>
        <taxon>Dothideomycetidae</taxon>
        <taxon>Mycosphaerellales</taxon>
        <taxon>Extremaceae</taxon>
        <taxon>Extremus</taxon>
    </lineage>
</organism>
<dbReference type="FunFam" id="2.20.25.190:FF:000001">
    <property type="entry name" value="Transcription elongation factor 1 homolog"/>
    <property type="match status" value="1"/>
</dbReference>
<evidence type="ECO:0000313" key="13">
    <source>
        <dbReference type="Proteomes" id="UP001271007"/>
    </source>
</evidence>
<dbReference type="GO" id="GO:0008270">
    <property type="term" value="F:zinc ion binding"/>
    <property type="evidence" value="ECO:0007669"/>
    <property type="project" value="UniProtKB-KW"/>
</dbReference>
<evidence type="ECO:0000256" key="2">
    <source>
        <dbReference type="ARBA" id="ARBA00004123"/>
    </source>
</evidence>
<keyword evidence="8 10" id="KW-0804">Transcription</keyword>
<protein>
    <recommendedName>
        <fullName evidence="10">Transcription elongation factor 1 homolog</fullName>
    </recommendedName>
</protein>
<dbReference type="Proteomes" id="UP001271007">
    <property type="component" value="Unassembled WGS sequence"/>
</dbReference>
<comment type="similarity">
    <text evidence="3 10">Belongs to the ELOF1 family.</text>
</comment>
<name>A0AAJ0G8Y9_9PEZI</name>
<feature type="compositionally biased region" description="Acidic residues" evidence="11">
    <location>
        <begin position="119"/>
        <end position="139"/>
    </location>
</feature>
<gene>
    <name evidence="12" type="ORF">LTR09_009806</name>
</gene>
<evidence type="ECO:0000256" key="7">
    <source>
        <dbReference type="ARBA" id="ARBA00023015"/>
    </source>
</evidence>
<dbReference type="GO" id="GO:0000993">
    <property type="term" value="F:RNA polymerase II complex binding"/>
    <property type="evidence" value="ECO:0007669"/>
    <property type="project" value="TreeGrafter"/>
</dbReference>
<dbReference type="AlphaFoldDB" id="A0AAJ0G8Y9"/>
<proteinExistence type="inferred from homology"/>
<keyword evidence="5 10" id="KW-0863">Zinc-finger</keyword>
<dbReference type="EMBL" id="JAWDJX010000044">
    <property type="protein sequence ID" value="KAK3048911.1"/>
    <property type="molecule type" value="Genomic_DNA"/>
</dbReference>
<evidence type="ECO:0000256" key="4">
    <source>
        <dbReference type="ARBA" id="ARBA00022723"/>
    </source>
</evidence>
<dbReference type="Gene3D" id="2.20.25.190">
    <property type="match status" value="1"/>
</dbReference>
<feature type="region of interest" description="Disordered" evidence="11">
    <location>
        <begin position="91"/>
        <end position="139"/>
    </location>
</feature>
<evidence type="ECO:0000256" key="10">
    <source>
        <dbReference type="RuleBase" id="RU364033"/>
    </source>
</evidence>
<dbReference type="InterPro" id="IPR007808">
    <property type="entry name" value="Elf1"/>
</dbReference>
<evidence type="ECO:0000256" key="6">
    <source>
        <dbReference type="ARBA" id="ARBA00022833"/>
    </source>
</evidence>
<keyword evidence="13" id="KW-1185">Reference proteome</keyword>
<comment type="subcellular location">
    <subcellularLocation>
        <location evidence="2 10">Nucleus</location>
    </subcellularLocation>
</comment>
<dbReference type="Pfam" id="PF05129">
    <property type="entry name" value="Zn_ribbon_Elf1"/>
    <property type="match status" value="1"/>
</dbReference>
<dbReference type="GO" id="GO:0008023">
    <property type="term" value="C:transcription elongation factor complex"/>
    <property type="evidence" value="ECO:0007669"/>
    <property type="project" value="TreeGrafter"/>
</dbReference>
<comment type="caution">
    <text evidence="12">The sequence shown here is derived from an EMBL/GenBank/DDBJ whole genome shotgun (WGS) entry which is preliminary data.</text>
</comment>
<comment type="function">
    <text evidence="1 10">Transcription elongation factor implicated in the maintenance of proper chromatin structure in actively transcribed regions.</text>
</comment>
<evidence type="ECO:0000256" key="9">
    <source>
        <dbReference type="ARBA" id="ARBA00023242"/>
    </source>
</evidence>
<keyword evidence="6 10" id="KW-0862">Zinc</keyword>
<accession>A0AAJ0G8Y9</accession>
<keyword evidence="7 10" id="KW-0805">Transcription regulation</keyword>
<keyword evidence="4 10" id="KW-0479">Metal-binding</keyword>
<dbReference type="SUPFAM" id="SSF57783">
    <property type="entry name" value="Zinc beta-ribbon"/>
    <property type="match status" value="1"/>
</dbReference>
<reference evidence="12" key="1">
    <citation type="submission" date="2023-04" db="EMBL/GenBank/DDBJ databases">
        <title>Black Yeasts Isolated from many extreme environments.</title>
        <authorList>
            <person name="Coleine C."/>
            <person name="Stajich J.E."/>
            <person name="Selbmann L."/>
        </authorList>
    </citation>
    <scope>NUCLEOTIDE SEQUENCE</scope>
    <source>
        <strain evidence="12">CCFEE 5312</strain>
    </source>
</reference>